<evidence type="ECO:0000313" key="2">
    <source>
        <dbReference type="Proteomes" id="UP001240678"/>
    </source>
</evidence>
<keyword evidence="2" id="KW-1185">Reference proteome</keyword>
<comment type="caution">
    <text evidence="1">The sequence shown here is derived from an EMBL/GenBank/DDBJ whole genome shotgun (WGS) entry which is preliminary data.</text>
</comment>
<dbReference type="Proteomes" id="UP001240678">
    <property type="component" value="Unassembled WGS sequence"/>
</dbReference>
<evidence type="ECO:0000313" key="1">
    <source>
        <dbReference type="EMBL" id="KAK1508054.1"/>
    </source>
</evidence>
<organism evidence="1 2">
    <name type="scientific">Colletotrichum costaricense</name>
    <dbReference type="NCBI Taxonomy" id="1209916"/>
    <lineage>
        <taxon>Eukaryota</taxon>
        <taxon>Fungi</taxon>
        <taxon>Dikarya</taxon>
        <taxon>Ascomycota</taxon>
        <taxon>Pezizomycotina</taxon>
        <taxon>Sordariomycetes</taxon>
        <taxon>Hypocreomycetidae</taxon>
        <taxon>Glomerellales</taxon>
        <taxon>Glomerellaceae</taxon>
        <taxon>Colletotrichum</taxon>
        <taxon>Colletotrichum acutatum species complex</taxon>
    </lineage>
</organism>
<dbReference type="RefSeq" id="XP_060305248.1">
    <property type="nucleotide sequence ID" value="XM_060464193.1"/>
</dbReference>
<sequence>MPTSTPPFDQPYITLSCMSTSACRVNGQWEAAWLRYTEHRVDLRHIFALRTFRRTSPGRTVIAPVHTKVDFGSSGPQQIVLTHRHRRQLSEVSWWEDGQTRSSHVLIVRHEAAPQIIYGVLVLMVINPQSQTQVAIKQICVAGPSLRWRPDCLRHF</sequence>
<reference evidence="1 2" key="1">
    <citation type="submission" date="2016-10" db="EMBL/GenBank/DDBJ databases">
        <title>The genome sequence of Colletotrichum fioriniae PJ7.</title>
        <authorList>
            <person name="Baroncelli R."/>
        </authorList>
    </citation>
    <scope>NUCLEOTIDE SEQUENCE [LARGE SCALE GENOMIC DNA]</scope>
    <source>
        <strain evidence="1 2">IMI 309622</strain>
    </source>
</reference>
<dbReference type="AlphaFoldDB" id="A0AAI9YG73"/>
<dbReference type="EMBL" id="MOOE01000027">
    <property type="protein sequence ID" value="KAK1508054.1"/>
    <property type="molecule type" value="Genomic_DNA"/>
</dbReference>
<proteinExistence type="predicted"/>
<protein>
    <submittedName>
        <fullName evidence="1">Uncharacterized protein</fullName>
    </submittedName>
</protein>
<accession>A0AAI9YG73</accession>
<gene>
    <name evidence="1" type="ORF">CCOS01_16055</name>
</gene>
<dbReference type="GeneID" id="85347740"/>
<name>A0AAI9YG73_9PEZI</name>